<reference evidence="2 4" key="3">
    <citation type="submission" date="2017-11" db="EMBL/GenBank/DDBJ databases">
        <title>De-novo sequencing of pomegranate (Punica granatum L.) genome.</title>
        <authorList>
            <person name="Akparov Z."/>
            <person name="Amiraslanov A."/>
            <person name="Hajiyeva S."/>
            <person name="Abbasov M."/>
            <person name="Kaur K."/>
            <person name="Hamwieh A."/>
            <person name="Solovyev V."/>
            <person name="Salamov A."/>
            <person name="Braich B."/>
            <person name="Kosarev P."/>
            <person name="Mahmoud A."/>
            <person name="Hajiyev E."/>
            <person name="Babayeva S."/>
            <person name="Izzatullayeva V."/>
            <person name="Mammadov A."/>
            <person name="Mammadov A."/>
            <person name="Sharifova S."/>
            <person name="Ojaghi J."/>
            <person name="Eynullazada K."/>
            <person name="Bayramov B."/>
            <person name="Abdulazimova A."/>
            <person name="Shahmuradov I."/>
        </authorList>
    </citation>
    <scope>NUCLEOTIDE SEQUENCE [LARGE SCALE GENOMIC DNA]</scope>
    <source>
        <strain evidence="2">AG2017</strain>
        <strain evidence="4">cv. AG2017</strain>
        <tissue evidence="2">Leaf</tissue>
    </source>
</reference>
<evidence type="ECO:0000313" key="2">
    <source>
        <dbReference type="EMBL" id="PKI53894.1"/>
    </source>
</evidence>
<accession>A0A218X363</accession>
<evidence type="ECO:0000313" key="4">
    <source>
        <dbReference type="Proteomes" id="UP000233551"/>
    </source>
</evidence>
<reference evidence="3" key="1">
    <citation type="journal article" date="2017" name="Plant J.">
        <title>The pomegranate (Punica granatum L.) genome and the genomics of punicalagin biosynthesis.</title>
        <authorList>
            <person name="Qin G."/>
            <person name="Xu C."/>
            <person name="Ming R."/>
            <person name="Tang H."/>
            <person name="Guyot R."/>
            <person name="Kramer E.M."/>
            <person name="Hu Y."/>
            <person name="Yi X."/>
            <person name="Qi Y."/>
            <person name="Xu X."/>
            <person name="Gao Z."/>
            <person name="Pan H."/>
            <person name="Jian J."/>
            <person name="Tian Y."/>
            <person name="Yue Z."/>
            <person name="Xu Y."/>
        </authorList>
    </citation>
    <scope>NUCLEOTIDE SEQUENCE [LARGE SCALE GENOMIC DNA]</scope>
    <source>
        <strain evidence="3">cv. Dabenzi</strain>
    </source>
</reference>
<evidence type="ECO:0000313" key="1">
    <source>
        <dbReference type="EMBL" id="OWM79665.1"/>
    </source>
</evidence>
<dbReference type="EMBL" id="MTKT01002440">
    <property type="protein sequence ID" value="OWM79665.1"/>
    <property type="molecule type" value="Genomic_DNA"/>
</dbReference>
<gene>
    <name evidence="1" type="ORF">CDL15_Pgr023077</name>
    <name evidence="2" type="ORF">CRG98_025688</name>
</gene>
<comment type="caution">
    <text evidence="1">The sequence shown here is derived from an EMBL/GenBank/DDBJ whole genome shotgun (WGS) entry which is preliminary data.</text>
</comment>
<organism evidence="1 3">
    <name type="scientific">Punica granatum</name>
    <name type="common">Pomegranate</name>
    <dbReference type="NCBI Taxonomy" id="22663"/>
    <lineage>
        <taxon>Eukaryota</taxon>
        <taxon>Viridiplantae</taxon>
        <taxon>Streptophyta</taxon>
        <taxon>Embryophyta</taxon>
        <taxon>Tracheophyta</taxon>
        <taxon>Spermatophyta</taxon>
        <taxon>Magnoliopsida</taxon>
        <taxon>eudicotyledons</taxon>
        <taxon>Gunneridae</taxon>
        <taxon>Pentapetalae</taxon>
        <taxon>rosids</taxon>
        <taxon>malvids</taxon>
        <taxon>Myrtales</taxon>
        <taxon>Lythraceae</taxon>
        <taxon>Punica</taxon>
    </lineage>
</organism>
<dbReference type="EMBL" id="PGOL01001823">
    <property type="protein sequence ID" value="PKI53894.1"/>
    <property type="molecule type" value="Genomic_DNA"/>
</dbReference>
<keyword evidence="4" id="KW-1185">Reference proteome</keyword>
<dbReference type="Proteomes" id="UP000233551">
    <property type="component" value="Unassembled WGS sequence"/>
</dbReference>
<protein>
    <submittedName>
        <fullName evidence="1">Uncharacterized protein</fullName>
    </submittedName>
</protein>
<name>A0A218X363_PUNGR</name>
<sequence>MIIPKENREGKARFLDSECSGNSCFGITGKEEIVINNEPLVIGMNAEADGNKEKSENMYGNKAITFQKDPCHKKPYKVAFWPKEVKRILELEVFLQKNAQSHMMRKMGRGDGSAVKSSR</sequence>
<dbReference type="Proteomes" id="UP000197138">
    <property type="component" value="Unassembled WGS sequence"/>
</dbReference>
<dbReference type="AlphaFoldDB" id="A0A218X363"/>
<reference evidence="1" key="2">
    <citation type="submission" date="2017-06" db="EMBL/GenBank/DDBJ databases">
        <title>The pomegranate genome and the genomics of punicalagin biosynthesis.</title>
        <authorList>
            <person name="Xu C."/>
        </authorList>
    </citation>
    <scope>NUCLEOTIDE SEQUENCE [LARGE SCALE GENOMIC DNA]</scope>
    <source>
        <tissue evidence="1">Fresh leaf</tissue>
    </source>
</reference>
<evidence type="ECO:0000313" key="3">
    <source>
        <dbReference type="Proteomes" id="UP000197138"/>
    </source>
</evidence>
<proteinExistence type="predicted"/>